<evidence type="ECO:0000256" key="1">
    <source>
        <dbReference type="SAM" id="MobiDB-lite"/>
    </source>
</evidence>
<evidence type="ECO:0000313" key="3">
    <source>
        <dbReference type="Proteomes" id="UP000265520"/>
    </source>
</evidence>
<sequence length="55" mass="5684">MYNSPPNKVDDGELAVVRELVLDLNRSIGAPAESSAGGSGGSGRNEEPAPTENEE</sequence>
<keyword evidence="3" id="KW-1185">Reference proteome</keyword>
<feature type="compositionally biased region" description="Low complexity" evidence="1">
    <location>
        <begin position="27"/>
        <end position="36"/>
    </location>
</feature>
<dbReference type="AlphaFoldDB" id="A0A392VJD7"/>
<accession>A0A392VJD7</accession>
<comment type="caution">
    <text evidence="2">The sequence shown here is derived from an EMBL/GenBank/DDBJ whole genome shotgun (WGS) entry which is preliminary data.</text>
</comment>
<protein>
    <submittedName>
        <fullName evidence="2">Uncharacterized protein</fullName>
    </submittedName>
</protein>
<dbReference type="Proteomes" id="UP000265520">
    <property type="component" value="Unassembled WGS sequence"/>
</dbReference>
<name>A0A392VJD7_9FABA</name>
<proteinExistence type="predicted"/>
<organism evidence="2 3">
    <name type="scientific">Trifolium medium</name>
    <dbReference type="NCBI Taxonomy" id="97028"/>
    <lineage>
        <taxon>Eukaryota</taxon>
        <taxon>Viridiplantae</taxon>
        <taxon>Streptophyta</taxon>
        <taxon>Embryophyta</taxon>
        <taxon>Tracheophyta</taxon>
        <taxon>Spermatophyta</taxon>
        <taxon>Magnoliopsida</taxon>
        <taxon>eudicotyledons</taxon>
        <taxon>Gunneridae</taxon>
        <taxon>Pentapetalae</taxon>
        <taxon>rosids</taxon>
        <taxon>fabids</taxon>
        <taxon>Fabales</taxon>
        <taxon>Fabaceae</taxon>
        <taxon>Papilionoideae</taxon>
        <taxon>50 kb inversion clade</taxon>
        <taxon>NPAAA clade</taxon>
        <taxon>Hologalegina</taxon>
        <taxon>IRL clade</taxon>
        <taxon>Trifolieae</taxon>
        <taxon>Trifolium</taxon>
    </lineage>
</organism>
<evidence type="ECO:0000313" key="2">
    <source>
        <dbReference type="EMBL" id="MCI88504.1"/>
    </source>
</evidence>
<feature type="non-terminal residue" evidence="2">
    <location>
        <position position="55"/>
    </location>
</feature>
<feature type="region of interest" description="Disordered" evidence="1">
    <location>
        <begin position="26"/>
        <end position="55"/>
    </location>
</feature>
<reference evidence="2 3" key="1">
    <citation type="journal article" date="2018" name="Front. Plant Sci.">
        <title>Red Clover (Trifolium pratense) and Zigzag Clover (T. medium) - A Picture of Genomic Similarities and Differences.</title>
        <authorList>
            <person name="Dluhosova J."/>
            <person name="Istvanek J."/>
            <person name="Nedelnik J."/>
            <person name="Repkova J."/>
        </authorList>
    </citation>
    <scope>NUCLEOTIDE SEQUENCE [LARGE SCALE GENOMIC DNA]</scope>
    <source>
        <strain evidence="3">cv. 10/8</strain>
        <tissue evidence="2">Leaf</tissue>
    </source>
</reference>
<dbReference type="EMBL" id="LXQA011194833">
    <property type="protein sequence ID" value="MCI88504.1"/>
    <property type="molecule type" value="Genomic_DNA"/>
</dbReference>